<dbReference type="Proteomes" id="UP000093432">
    <property type="component" value="Unassembled WGS sequence"/>
</dbReference>
<name>A0A1B8ZNF6_9FLAO</name>
<feature type="region of interest" description="Disordered" evidence="1">
    <location>
        <begin position="29"/>
        <end position="72"/>
    </location>
</feature>
<comment type="caution">
    <text evidence="2">The sequence shown here is derived from an EMBL/GenBank/DDBJ whole genome shotgun (WGS) entry which is preliminary data.</text>
</comment>
<dbReference type="EMBL" id="MAYG01000001">
    <property type="protein sequence ID" value="OCA73097.1"/>
    <property type="molecule type" value="Genomic_DNA"/>
</dbReference>
<dbReference type="STRING" id="651561.BBI00_01525"/>
<gene>
    <name evidence="2" type="ORF">BBI00_01525</name>
</gene>
<sequence>MAWNPLDLLDYFFDAIELFTSGSRAASDKKILNSDGKSQKQMSKESESAGKIDEGARKSHKTEINKSSTVLK</sequence>
<reference evidence="3" key="1">
    <citation type="submission" date="2016-07" db="EMBL/GenBank/DDBJ databases">
        <authorList>
            <person name="Florea S."/>
            <person name="Webb J.S."/>
            <person name="Jaromczyk J."/>
            <person name="Schardl C.L."/>
        </authorList>
    </citation>
    <scope>NUCLEOTIDE SEQUENCE [LARGE SCALE GENOMIC DNA]</scope>
    <source>
        <strain evidence="3">CC-VM-7</strain>
    </source>
</reference>
<dbReference type="RefSeq" id="WP_065397109.1">
    <property type="nucleotide sequence ID" value="NZ_MAYG01000001.1"/>
</dbReference>
<evidence type="ECO:0000313" key="2">
    <source>
        <dbReference type="EMBL" id="OCA73097.1"/>
    </source>
</evidence>
<accession>A0A1B8ZNF6</accession>
<protein>
    <submittedName>
        <fullName evidence="2">Uncharacterized protein</fullName>
    </submittedName>
</protein>
<dbReference type="OrthoDB" id="9995644at2"/>
<proteinExistence type="predicted"/>
<evidence type="ECO:0000313" key="3">
    <source>
        <dbReference type="Proteomes" id="UP000093432"/>
    </source>
</evidence>
<evidence type="ECO:0000256" key="1">
    <source>
        <dbReference type="SAM" id="MobiDB-lite"/>
    </source>
</evidence>
<organism evidence="2 3">
    <name type="scientific">Chryseobacterium arthrosphaerae</name>
    <dbReference type="NCBI Taxonomy" id="651561"/>
    <lineage>
        <taxon>Bacteria</taxon>
        <taxon>Pseudomonadati</taxon>
        <taxon>Bacteroidota</taxon>
        <taxon>Flavobacteriia</taxon>
        <taxon>Flavobacteriales</taxon>
        <taxon>Weeksellaceae</taxon>
        <taxon>Chryseobacterium group</taxon>
        <taxon>Chryseobacterium</taxon>
    </lineage>
</organism>
<dbReference type="AlphaFoldDB" id="A0A1B8ZNF6"/>
<feature type="compositionally biased region" description="Basic and acidic residues" evidence="1">
    <location>
        <begin position="42"/>
        <end position="64"/>
    </location>
</feature>